<feature type="compositionally biased region" description="Acidic residues" evidence="8">
    <location>
        <begin position="121"/>
        <end position="130"/>
    </location>
</feature>
<dbReference type="Pfam" id="PF13894">
    <property type="entry name" value="zf-C2H2_4"/>
    <property type="match status" value="1"/>
</dbReference>
<feature type="domain" description="C2H2-type" evidence="9">
    <location>
        <begin position="253"/>
        <end position="280"/>
    </location>
</feature>
<dbReference type="InterPro" id="IPR013087">
    <property type="entry name" value="Znf_C2H2_type"/>
</dbReference>
<evidence type="ECO:0000256" key="3">
    <source>
        <dbReference type="ARBA" id="ARBA00022771"/>
    </source>
</evidence>
<feature type="domain" description="C2H2-type" evidence="9">
    <location>
        <begin position="314"/>
        <end position="339"/>
    </location>
</feature>
<dbReference type="GO" id="GO:0000978">
    <property type="term" value="F:RNA polymerase II cis-regulatory region sequence-specific DNA binding"/>
    <property type="evidence" value="ECO:0007669"/>
    <property type="project" value="TreeGrafter"/>
</dbReference>
<dbReference type="PROSITE" id="PS00028">
    <property type="entry name" value="ZINC_FINGER_C2H2_1"/>
    <property type="match status" value="6"/>
</dbReference>
<sequence>MEYFVKTEPLDLIEDVHECILCDDGKKYLNLLVQHFQENHKDYNMFEDGPILQYCRCPESHQLQIHIVTHLLSHSILNDYNQNKDEDITTLKEDAERYEEEYLITEAIEDDYDRFEQNEENYSIEEEEDSVPSPIPNKKSRKRKNSSSSSGTKKIKREKNLTCKVCLKDFDNPKRYYNHTAAAHREKFQCDKCELKYNFKYQLKKHIEIAHLDHPRTKVNRPKKFQCDVCSMQFTELRILTEHTNIHLDLRPFVCEFCSEAFHNSANLRYHRKRHLNPNGYKCPVCQESFVNQQSLRKHHVRQHVEIDLDPHRFVCEYPDCGSSFKYEDLLKQHIRKIHFRVLGEFVCEICNFVTNNKQNYFQHRRRLHDIRNRKGNRVFPSTSTSQQPTKVEIEHEIHFTTL</sequence>
<dbReference type="GO" id="GO:0000981">
    <property type="term" value="F:DNA-binding transcription factor activity, RNA polymerase II-specific"/>
    <property type="evidence" value="ECO:0007669"/>
    <property type="project" value="TreeGrafter"/>
</dbReference>
<evidence type="ECO:0000256" key="5">
    <source>
        <dbReference type="ARBA" id="ARBA00023242"/>
    </source>
</evidence>
<dbReference type="GO" id="GO:0008270">
    <property type="term" value="F:zinc ion binding"/>
    <property type="evidence" value="ECO:0007669"/>
    <property type="project" value="UniProtKB-KW"/>
</dbReference>
<evidence type="ECO:0000313" key="10">
    <source>
        <dbReference type="EMBL" id="KAG5676039.1"/>
    </source>
</evidence>
<dbReference type="EMBL" id="JADBJN010000002">
    <property type="protein sequence ID" value="KAG5676039.1"/>
    <property type="molecule type" value="Genomic_DNA"/>
</dbReference>
<evidence type="ECO:0000256" key="8">
    <source>
        <dbReference type="SAM" id="MobiDB-lite"/>
    </source>
</evidence>
<evidence type="ECO:0000313" key="11">
    <source>
        <dbReference type="Proteomes" id="UP001107558"/>
    </source>
</evidence>
<dbReference type="Proteomes" id="UP001107558">
    <property type="component" value="Chromosome 2"/>
</dbReference>
<dbReference type="SMART" id="SM00355">
    <property type="entry name" value="ZnF_C2H2"/>
    <property type="match status" value="8"/>
</dbReference>
<feature type="region of interest" description="Disordered" evidence="8">
    <location>
        <begin position="121"/>
        <end position="155"/>
    </location>
</feature>
<evidence type="ECO:0000259" key="9">
    <source>
        <dbReference type="PROSITE" id="PS50157"/>
    </source>
</evidence>
<comment type="similarity">
    <text evidence="6">Belongs to the snail C2H2-type zinc-finger protein family.</text>
</comment>
<keyword evidence="5" id="KW-0539">Nucleus</keyword>
<reference evidence="10" key="1">
    <citation type="submission" date="2021-03" db="EMBL/GenBank/DDBJ databases">
        <title>Chromosome level genome of the anhydrobiotic midge Polypedilum vanderplanki.</title>
        <authorList>
            <person name="Yoshida Y."/>
            <person name="Kikawada T."/>
            <person name="Gusev O."/>
        </authorList>
    </citation>
    <scope>NUCLEOTIDE SEQUENCE</scope>
    <source>
        <strain evidence="10">NIAS01</strain>
        <tissue evidence="10">Whole body or cell culture</tissue>
    </source>
</reference>
<dbReference type="PANTHER" id="PTHR24388">
    <property type="entry name" value="ZINC FINGER PROTEIN"/>
    <property type="match status" value="1"/>
</dbReference>
<comment type="caution">
    <text evidence="10">The sequence shown here is derived from an EMBL/GenBank/DDBJ whole genome shotgun (WGS) entry which is preliminary data.</text>
</comment>
<evidence type="ECO:0000256" key="2">
    <source>
        <dbReference type="ARBA" id="ARBA00022737"/>
    </source>
</evidence>
<proteinExistence type="inferred from homology"/>
<name>A0A9J6C1X3_POLVA</name>
<dbReference type="Gene3D" id="3.30.160.60">
    <property type="entry name" value="Classic Zinc Finger"/>
    <property type="match status" value="3"/>
</dbReference>
<dbReference type="AlphaFoldDB" id="A0A9J6C1X3"/>
<accession>A0A9J6C1X3</accession>
<evidence type="ECO:0000256" key="7">
    <source>
        <dbReference type="PROSITE-ProRule" id="PRU00042"/>
    </source>
</evidence>
<feature type="domain" description="C2H2-type" evidence="9">
    <location>
        <begin position="225"/>
        <end position="252"/>
    </location>
</feature>
<keyword evidence="4" id="KW-0862">Zinc</keyword>
<gene>
    <name evidence="10" type="ORF">PVAND_005894</name>
</gene>
<dbReference type="SUPFAM" id="SSF57667">
    <property type="entry name" value="beta-beta-alpha zinc fingers"/>
    <property type="match status" value="3"/>
</dbReference>
<keyword evidence="1" id="KW-0479">Metal-binding</keyword>
<evidence type="ECO:0000256" key="1">
    <source>
        <dbReference type="ARBA" id="ARBA00022723"/>
    </source>
</evidence>
<dbReference type="Pfam" id="PF00096">
    <property type="entry name" value="zf-C2H2"/>
    <property type="match status" value="3"/>
</dbReference>
<dbReference type="OrthoDB" id="7757458at2759"/>
<evidence type="ECO:0000256" key="4">
    <source>
        <dbReference type="ARBA" id="ARBA00022833"/>
    </source>
</evidence>
<dbReference type="PROSITE" id="PS50157">
    <property type="entry name" value="ZINC_FINGER_C2H2_2"/>
    <property type="match status" value="4"/>
</dbReference>
<dbReference type="PANTHER" id="PTHR24388:SF104">
    <property type="entry name" value="AT-RICH BINDING PROTEIN-RELATED"/>
    <property type="match status" value="1"/>
</dbReference>
<protein>
    <recommendedName>
        <fullName evidence="9">C2H2-type domain-containing protein</fullName>
    </recommendedName>
</protein>
<feature type="domain" description="C2H2-type" evidence="9">
    <location>
        <begin position="281"/>
        <end position="304"/>
    </location>
</feature>
<dbReference type="InterPro" id="IPR050527">
    <property type="entry name" value="Snail/Krueppel_Znf"/>
</dbReference>
<keyword evidence="11" id="KW-1185">Reference proteome</keyword>
<organism evidence="10 11">
    <name type="scientific">Polypedilum vanderplanki</name>
    <name type="common">Sleeping chironomid midge</name>
    <dbReference type="NCBI Taxonomy" id="319348"/>
    <lineage>
        <taxon>Eukaryota</taxon>
        <taxon>Metazoa</taxon>
        <taxon>Ecdysozoa</taxon>
        <taxon>Arthropoda</taxon>
        <taxon>Hexapoda</taxon>
        <taxon>Insecta</taxon>
        <taxon>Pterygota</taxon>
        <taxon>Neoptera</taxon>
        <taxon>Endopterygota</taxon>
        <taxon>Diptera</taxon>
        <taxon>Nematocera</taxon>
        <taxon>Chironomoidea</taxon>
        <taxon>Chironomidae</taxon>
        <taxon>Chironominae</taxon>
        <taxon>Polypedilum</taxon>
        <taxon>Polypedilum</taxon>
    </lineage>
</organism>
<dbReference type="InterPro" id="IPR036236">
    <property type="entry name" value="Znf_C2H2_sf"/>
</dbReference>
<keyword evidence="3 7" id="KW-0863">Zinc-finger</keyword>
<evidence type="ECO:0000256" key="6">
    <source>
        <dbReference type="ARBA" id="ARBA00037948"/>
    </source>
</evidence>
<keyword evidence="2" id="KW-0677">Repeat</keyword>